<evidence type="ECO:0000313" key="1">
    <source>
        <dbReference type="EMBL" id="ODV86396.1"/>
    </source>
</evidence>
<dbReference type="AlphaFoldDB" id="A0A1E4T3Q8"/>
<dbReference type="EMBL" id="KV453850">
    <property type="protein sequence ID" value="ODV86396.1"/>
    <property type="molecule type" value="Genomic_DNA"/>
</dbReference>
<proteinExistence type="predicted"/>
<organism evidence="1 2">
    <name type="scientific">[Candida] arabinofermentans NRRL YB-2248</name>
    <dbReference type="NCBI Taxonomy" id="983967"/>
    <lineage>
        <taxon>Eukaryota</taxon>
        <taxon>Fungi</taxon>
        <taxon>Dikarya</taxon>
        <taxon>Ascomycota</taxon>
        <taxon>Saccharomycotina</taxon>
        <taxon>Pichiomycetes</taxon>
        <taxon>Pichiales</taxon>
        <taxon>Pichiaceae</taxon>
        <taxon>Ogataea</taxon>
        <taxon>Ogataea/Candida clade</taxon>
    </lineage>
</organism>
<dbReference type="Proteomes" id="UP000094801">
    <property type="component" value="Unassembled WGS sequence"/>
</dbReference>
<keyword evidence="2" id="KW-1185">Reference proteome</keyword>
<dbReference type="InterPro" id="IPR012340">
    <property type="entry name" value="NA-bd_OB-fold"/>
</dbReference>
<reference evidence="2" key="1">
    <citation type="submission" date="2016-04" db="EMBL/GenBank/DDBJ databases">
        <title>Comparative genomics of biotechnologically important yeasts.</title>
        <authorList>
            <consortium name="DOE Joint Genome Institute"/>
            <person name="Riley R."/>
            <person name="Haridas S."/>
            <person name="Wolfe K.H."/>
            <person name="Lopes M.R."/>
            <person name="Hittinger C.T."/>
            <person name="Goker M."/>
            <person name="Salamov A."/>
            <person name="Wisecaver J."/>
            <person name="Long T.M."/>
            <person name="Aerts A.L."/>
            <person name="Barry K."/>
            <person name="Choi C."/>
            <person name="Clum A."/>
            <person name="Coughlan A.Y."/>
            <person name="Deshpande S."/>
            <person name="Douglass A.P."/>
            <person name="Hanson S.J."/>
            <person name="Klenk H.-P."/>
            <person name="Labutti K."/>
            <person name="Lapidus A."/>
            <person name="Lindquist E."/>
            <person name="Lipzen A."/>
            <person name="Meier-Kolthoff J.P."/>
            <person name="Ohm R.A."/>
            <person name="Otillar R.P."/>
            <person name="Pangilinan J."/>
            <person name="Peng Y."/>
            <person name="Rokas A."/>
            <person name="Rosa C.A."/>
            <person name="Scheuner C."/>
            <person name="Sibirny A.A."/>
            <person name="Slot J.C."/>
            <person name="Stielow J.B."/>
            <person name="Sun H."/>
            <person name="Kurtzman C.P."/>
            <person name="Blackwell M."/>
            <person name="Grigoriev I.V."/>
            <person name="Jeffries T.W."/>
        </authorList>
    </citation>
    <scope>NUCLEOTIDE SEQUENCE [LARGE SCALE GENOMIC DNA]</scope>
    <source>
        <strain evidence="2">NRRL YB-2248</strain>
    </source>
</reference>
<gene>
    <name evidence="1" type="ORF">CANARDRAFT_134834</name>
</gene>
<protein>
    <submittedName>
        <fullName evidence="1">Uncharacterized protein</fullName>
    </submittedName>
</protein>
<name>A0A1E4T3Q8_9ASCO</name>
<dbReference type="Gene3D" id="2.40.50.140">
    <property type="entry name" value="Nucleic acid-binding proteins"/>
    <property type="match status" value="1"/>
</dbReference>
<evidence type="ECO:0000313" key="2">
    <source>
        <dbReference type="Proteomes" id="UP000094801"/>
    </source>
</evidence>
<sequence>MPRWLSLPRIFGNRHDIRTIVMQTVSEITPETINESKTAPFLNCKVYALILSYALHRQPWLTSLFVTDFSKSYHLPRHNFYYDRFPLKNGKFLDNQNILVPEMRTEEFKVFAHSLKNCGTYPDPSETPYDSIFKDHIIVEIDGRFKLYYDQIDCQRSKVRRLTRNDMEARLNDPCFKGFLDRMQQSMPDHWIAEFEKKFPLELGAQLTKLTGNDVKRSRTNTPEKEMRLPYDRPPVAETQDFNNISEANILFLSGLNESDDTDVPEFDSEVIESQLDRQPTDSSMPLDITSDAVRLQLISSTQLSDKKTVGGREVEFSGPRDKVPKSTSLQNLIENPDEQGSFIIDNLCLVGFTPYDEPILNNSNLSLVFSDRLEKGKNKMILNHFIVGLENQDSISKLFSLEKGRIIKEDETRKLFRRLIGNYTNIRVTNRVVKTPFKTIRRWTLDDCSIGQIHNQFSSRTC</sequence>
<accession>A0A1E4T3Q8</accession>